<comment type="caution">
    <text evidence="1">The sequence shown here is derived from an EMBL/GenBank/DDBJ whole genome shotgun (WGS) entry which is preliminary data.</text>
</comment>
<dbReference type="RefSeq" id="WP_165760859.1">
    <property type="nucleotide sequence ID" value="NZ_JACKUO010000026.1"/>
</dbReference>
<sequence length="89" mass="9867">MAVLMAIGLSRCERVRCVMITVGGQPHVRHWSTRLDGLFCRVGDNYTAIRRGERVGVMMVTLGVRGVCLALVNFGHRRITVVLVVSLET</sequence>
<dbReference type="AlphaFoldDB" id="A0A1X0IUI8"/>
<keyword evidence="2" id="KW-1185">Reference proteome</keyword>
<evidence type="ECO:0000313" key="1">
    <source>
        <dbReference type="EMBL" id="ORB52300.1"/>
    </source>
</evidence>
<organism evidence="1 2">
    <name type="scientific">Mycolicibacterium rhodesiae</name>
    <name type="common">Mycobacterium rhodesiae</name>
    <dbReference type="NCBI Taxonomy" id="36814"/>
    <lineage>
        <taxon>Bacteria</taxon>
        <taxon>Bacillati</taxon>
        <taxon>Actinomycetota</taxon>
        <taxon>Actinomycetes</taxon>
        <taxon>Mycobacteriales</taxon>
        <taxon>Mycobacteriaceae</taxon>
        <taxon>Mycolicibacterium</taxon>
    </lineage>
</organism>
<protein>
    <submittedName>
        <fullName evidence="1">Uncharacterized protein</fullName>
    </submittedName>
</protein>
<gene>
    <name evidence="1" type="ORF">BST42_15135</name>
</gene>
<dbReference type="Proteomes" id="UP000192534">
    <property type="component" value="Unassembled WGS sequence"/>
</dbReference>
<proteinExistence type="predicted"/>
<name>A0A1X0IUI8_MYCRH</name>
<evidence type="ECO:0000313" key="2">
    <source>
        <dbReference type="Proteomes" id="UP000192534"/>
    </source>
</evidence>
<accession>A0A1X0IUI8</accession>
<dbReference type="EMBL" id="MVIH01000006">
    <property type="protein sequence ID" value="ORB52300.1"/>
    <property type="molecule type" value="Genomic_DNA"/>
</dbReference>
<reference evidence="1 2" key="1">
    <citation type="submission" date="2016-12" db="EMBL/GenBank/DDBJ databases">
        <title>The new phylogeny of genus Mycobacterium.</title>
        <authorList>
            <person name="Tortoli E."/>
            <person name="Trovato A."/>
            <person name="Cirillo D.M."/>
        </authorList>
    </citation>
    <scope>NUCLEOTIDE SEQUENCE [LARGE SCALE GENOMIC DNA]</scope>
    <source>
        <strain evidence="1 2">DSM 44223</strain>
    </source>
</reference>